<dbReference type="SUPFAM" id="SSF49478">
    <property type="entry name" value="Cna protein B-type domain"/>
    <property type="match status" value="1"/>
</dbReference>
<evidence type="ECO:0000259" key="10">
    <source>
        <dbReference type="Pfam" id="PF00082"/>
    </source>
</evidence>
<dbReference type="InterPro" id="IPR033857">
    <property type="entry name" value="Bacillopeptidase_F"/>
</dbReference>
<dbReference type="Gene3D" id="2.60.120.430">
    <property type="entry name" value="Galactose-binding lectin"/>
    <property type="match status" value="1"/>
</dbReference>
<evidence type="ECO:0000313" key="13">
    <source>
        <dbReference type="Proteomes" id="UP001235744"/>
    </source>
</evidence>
<feature type="domain" description="Malectin" evidence="11">
    <location>
        <begin position="1038"/>
        <end position="1193"/>
    </location>
</feature>
<evidence type="ECO:0000256" key="9">
    <source>
        <dbReference type="SAM" id="SignalP"/>
    </source>
</evidence>
<evidence type="ECO:0000256" key="4">
    <source>
        <dbReference type="ARBA" id="ARBA00022670"/>
    </source>
</evidence>
<dbReference type="SUPFAM" id="SSF49452">
    <property type="entry name" value="Starch-binding domain-like"/>
    <property type="match status" value="2"/>
</dbReference>
<dbReference type="PROSITE" id="PS51318">
    <property type="entry name" value="TAT"/>
    <property type="match status" value="1"/>
</dbReference>
<dbReference type="Pfam" id="PF11721">
    <property type="entry name" value="Malectin"/>
    <property type="match status" value="1"/>
</dbReference>
<keyword evidence="5 8" id="KW-0378">Hydrolase</keyword>
<evidence type="ECO:0000313" key="12">
    <source>
        <dbReference type="EMBL" id="WLQ60710.1"/>
    </source>
</evidence>
<dbReference type="SUPFAM" id="SSF52743">
    <property type="entry name" value="Subtilisin-like"/>
    <property type="match status" value="1"/>
</dbReference>
<dbReference type="InterPro" id="IPR006311">
    <property type="entry name" value="TAT_signal"/>
</dbReference>
<dbReference type="InterPro" id="IPR036852">
    <property type="entry name" value="Peptidase_S8/S53_dom_sf"/>
</dbReference>
<proteinExistence type="inferred from homology"/>
<dbReference type="EC" id="3.2.1.1" evidence="3"/>
<dbReference type="PROSITE" id="PS00138">
    <property type="entry name" value="SUBTILASE_SER"/>
    <property type="match status" value="1"/>
</dbReference>
<feature type="domain" description="Peptidase S8/S53" evidence="10">
    <location>
        <begin position="187"/>
        <end position="471"/>
    </location>
</feature>
<evidence type="ECO:0000256" key="3">
    <source>
        <dbReference type="ARBA" id="ARBA00012595"/>
    </source>
</evidence>
<dbReference type="PROSITE" id="PS51892">
    <property type="entry name" value="SUBTILASE"/>
    <property type="match status" value="1"/>
</dbReference>
<dbReference type="InterPro" id="IPR013783">
    <property type="entry name" value="Ig-like_fold"/>
</dbReference>
<dbReference type="InterPro" id="IPR008979">
    <property type="entry name" value="Galactose-bd-like_sf"/>
</dbReference>
<dbReference type="InterPro" id="IPR013784">
    <property type="entry name" value="Carb-bd-like_fold"/>
</dbReference>
<dbReference type="Pfam" id="PF13620">
    <property type="entry name" value="CarboxypepD_reg"/>
    <property type="match status" value="1"/>
</dbReference>
<keyword evidence="6 8" id="KW-0720">Serine protease</keyword>
<dbReference type="InterPro" id="IPR021720">
    <property type="entry name" value="Malectin_dom"/>
</dbReference>
<dbReference type="InterPro" id="IPR000209">
    <property type="entry name" value="Peptidase_S8/S53_dom"/>
</dbReference>
<dbReference type="PANTHER" id="PTHR43806">
    <property type="entry name" value="PEPTIDASE S8"/>
    <property type="match status" value="1"/>
</dbReference>
<dbReference type="CDD" id="cd07481">
    <property type="entry name" value="Peptidases_S8_BacillopeptidaseF-like"/>
    <property type="match status" value="1"/>
</dbReference>
<protein>
    <recommendedName>
        <fullName evidence="3">alpha-amylase</fullName>
        <ecNumber evidence="3">3.2.1.1</ecNumber>
    </recommendedName>
    <alternativeName>
        <fullName evidence="7">1,4-alpha-D-glucan glucanohydrolase</fullName>
    </alternativeName>
</protein>
<dbReference type="InterPro" id="IPR015500">
    <property type="entry name" value="Peptidase_S8_subtilisin-rel"/>
</dbReference>
<evidence type="ECO:0000256" key="2">
    <source>
        <dbReference type="ARBA" id="ARBA00011073"/>
    </source>
</evidence>
<keyword evidence="4 8" id="KW-0645">Protease</keyword>
<evidence type="ECO:0000256" key="8">
    <source>
        <dbReference type="PROSITE-ProRule" id="PRU01240"/>
    </source>
</evidence>
<dbReference type="SUPFAM" id="SSF49785">
    <property type="entry name" value="Galactose-binding domain-like"/>
    <property type="match status" value="1"/>
</dbReference>
<dbReference type="Gene3D" id="3.40.50.200">
    <property type="entry name" value="Peptidase S8/S53 domain"/>
    <property type="match status" value="1"/>
</dbReference>
<keyword evidence="9" id="KW-0732">Signal</keyword>
<feature type="active site" description="Charge relay system" evidence="8">
    <location>
        <position position="415"/>
    </location>
</feature>
<keyword evidence="13" id="KW-1185">Reference proteome</keyword>
<evidence type="ECO:0000256" key="7">
    <source>
        <dbReference type="ARBA" id="ARBA00030238"/>
    </source>
</evidence>
<comment type="similarity">
    <text evidence="2 8">Belongs to the peptidase S8 family.</text>
</comment>
<dbReference type="InterPro" id="IPR023828">
    <property type="entry name" value="Peptidase_S8_Ser-AS"/>
</dbReference>
<dbReference type="InterPro" id="IPR050131">
    <property type="entry name" value="Peptidase_S8_subtilisin-like"/>
</dbReference>
<reference evidence="12 13" key="1">
    <citation type="submission" date="2023-03" db="EMBL/GenBank/DDBJ databases">
        <title>Isolation and description of six Streptomyces strains from soil environments, able to metabolize different microbial glucans.</title>
        <authorList>
            <person name="Widen T."/>
            <person name="Larsbrink J."/>
        </authorList>
    </citation>
    <scope>NUCLEOTIDE SEQUENCE [LARGE SCALE GENOMIC DNA]</scope>
    <source>
        <strain evidence="12 13">Alt2</strain>
    </source>
</reference>
<feature type="chain" id="PRO_5046723380" description="alpha-amylase" evidence="9">
    <location>
        <begin position="27"/>
        <end position="1196"/>
    </location>
</feature>
<dbReference type="Proteomes" id="UP001235744">
    <property type="component" value="Chromosome"/>
</dbReference>
<accession>A0ABY9IYV1</accession>
<evidence type="ECO:0000259" key="11">
    <source>
        <dbReference type="Pfam" id="PF11721"/>
    </source>
</evidence>
<sequence length="1196" mass="123735">MRQQLARRQGLLAAALTLAMGVPLLAAVPASADPAPTPAAQLLGKADTEVVRQLDKKDTTTFWVQLGSKADTSAAKGAKTRVGRDKAVIAAKKQHAAATQAGIEALVKKAGAHATSYWISNILKVTGDKDLAEKIAARPEVASIAADKLLQLPEELPAEQEPTVNGVEWNLDSINAPKVWDELGINGSGTVVANIDTGVDYQHSTLMNKYRGLKADGTYQHEYNWFDATASCPGDAPCDDHGHGTHTMGTMVGDDRDGNKIGVAPGAQWIAAKACTPLGCEQDALMAAGQWILAPTGRNGDNPRPDLAPDVVNNSWGADIIDTWYKDMVQAWTDAGIFPAFSNGNAGPDCATAGSPGAYTNSYASGAFDSDGDIAYFSSRGTGEDGAVKPDIAAPGVDVRSAAPGGGFAVMSGTSMASPHTAATVALMWAASPAIRGDVAATERLLDRTAHDVDDTTCGGSAENNNVYGEGRLDAYEAVASVPRGPLGGLTGTVTTDGAPLAGATVELDGPMNALADTHADGTYSLPKLMVGDYRVKVTKFGYTTAESTATVSEDGTATRDLALALAPIGTLTGTVTTLSGPEAGAKIVVAGAPADTTTTTAADGTYALRLPAGAYQLTVTPVSRCATIGSFGVQVGAGESGNDLTLPNRGDRFGTVCRTTHDTAFPSGATKLSTSSDYDGSATVKFPFPVALYGKTYRQAAANVEGYLSFETSVNVSANRTVPYPGLPNGSLYPFWDNLQLATDGGDIYWSARGAAPHREIVVEWRNEVTSAARTQKLDFSVVIGEDGTYSFHYRNPTGGDYAKGLGATIGAENADGTDALAYSYNEASVSDGLAVEFRPTRSAALIGTVTDGNDSKALAGATVTVARDGEPVATGTTGPDGTYLVQTPVTGDKTDYDVTVTAAHYAAGTRTVALATGSTEQFSTALTTGKVTATPATATTVVVPAEESRQRTLTVANSASDTGYTVTEASGASWFSAAPAQGQLAKGGEQKVVLTFDTHGVAPGTALKGTVVIASDSGRAPEIRIPVTVSVPAYRTAIDAGGAKAYTDSAADAWTPDQKYTAGSYGYVGQSVKVSTTNAIEDTTDDKLLRTAREGALEYRFDQVPNGTYQVELDFAELGKVTAGQRRADVLAEGSVRLPDLDIVAETGGSYRALTKSFTVTVTDGQLNVRLVATGAEKSLVNAVRVTQRPDLSS</sequence>
<feature type="active site" description="Charge relay system" evidence="8">
    <location>
        <position position="196"/>
    </location>
</feature>
<dbReference type="PANTHER" id="PTHR43806:SF67">
    <property type="entry name" value="EGF-LIKE DOMAIN-CONTAINING PROTEIN"/>
    <property type="match status" value="1"/>
</dbReference>
<evidence type="ECO:0000256" key="6">
    <source>
        <dbReference type="ARBA" id="ARBA00022825"/>
    </source>
</evidence>
<dbReference type="EMBL" id="CP120988">
    <property type="protein sequence ID" value="WLQ60710.1"/>
    <property type="molecule type" value="Genomic_DNA"/>
</dbReference>
<comment type="catalytic activity">
    <reaction evidence="1">
        <text>Endohydrolysis of (1-&gt;4)-alpha-D-glucosidic linkages in polysaccharides containing three or more (1-&gt;4)-alpha-linked D-glucose units.</text>
        <dbReference type="EC" id="3.2.1.1"/>
    </reaction>
</comment>
<evidence type="ECO:0000256" key="1">
    <source>
        <dbReference type="ARBA" id="ARBA00000548"/>
    </source>
</evidence>
<feature type="signal peptide" evidence="9">
    <location>
        <begin position="1"/>
        <end position="26"/>
    </location>
</feature>
<gene>
    <name evidence="12" type="ORF">P8A19_37125</name>
</gene>
<organism evidence="12 13">
    <name type="scientific">Streptomyces poriferorum</name>
    <dbReference type="NCBI Taxonomy" id="2798799"/>
    <lineage>
        <taxon>Bacteria</taxon>
        <taxon>Bacillati</taxon>
        <taxon>Actinomycetota</taxon>
        <taxon>Actinomycetes</taxon>
        <taxon>Kitasatosporales</taxon>
        <taxon>Streptomycetaceae</taxon>
        <taxon>Streptomyces</taxon>
    </lineage>
</organism>
<dbReference type="Gene3D" id="2.60.40.1120">
    <property type="entry name" value="Carboxypeptidase-like, regulatory domain"/>
    <property type="match status" value="3"/>
</dbReference>
<dbReference type="PRINTS" id="PR00723">
    <property type="entry name" value="SUBTILISIN"/>
</dbReference>
<dbReference type="Gene3D" id="2.60.40.10">
    <property type="entry name" value="Immunoglobulins"/>
    <property type="match status" value="1"/>
</dbReference>
<dbReference type="Pfam" id="PF00082">
    <property type="entry name" value="Peptidase_S8"/>
    <property type="match status" value="1"/>
</dbReference>
<dbReference type="RefSeq" id="WP_306069079.1">
    <property type="nucleotide sequence ID" value="NZ_CP120988.1"/>
</dbReference>
<feature type="active site" description="Charge relay system" evidence="8">
    <location>
        <position position="243"/>
    </location>
</feature>
<name>A0ABY9IYV1_9ACTN</name>
<evidence type="ECO:0000256" key="5">
    <source>
        <dbReference type="ARBA" id="ARBA00022801"/>
    </source>
</evidence>